<keyword evidence="2" id="KW-1185">Reference proteome</keyword>
<evidence type="ECO:0000313" key="1">
    <source>
        <dbReference type="EMBL" id="KIP20121.1"/>
    </source>
</evidence>
<organism evidence="1 2">
    <name type="scientific">Anoxybacillus ayderensis</name>
    <dbReference type="NCBI Taxonomy" id="265546"/>
    <lineage>
        <taxon>Bacteria</taxon>
        <taxon>Bacillati</taxon>
        <taxon>Bacillota</taxon>
        <taxon>Bacilli</taxon>
        <taxon>Bacillales</taxon>
        <taxon>Anoxybacillaceae</taxon>
        <taxon>Anoxybacillus</taxon>
    </lineage>
</organism>
<sequence>MKQYIFNFSTHHQQPVVWEEAITARGMMDACIKAKKLCRQYEREKQIPIRIQYKGVRYCNEDIA</sequence>
<protein>
    <submittedName>
        <fullName evidence="1">Uncharacterized protein</fullName>
    </submittedName>
</protein>
<gene>
    <name evidence="1" type="ORF">JV16_02699</name>
</gene>
<comment type="caution">
    <text evidence="1">The sequence shown here is derived from an EMBL/GenBank/DDBJ whole genome shotgun (WGS) entry which is preliminary data.</text>
</comment>
<dbReference type="Proteomes" id="UP000032047">
    <property type="component" value="Unassembled WGS sequence"/>
</dbReference>
<accession>A0A0D0GWG3</accession>
<dbReference type="AlphaFoldDB" id="A0A0D0GWG3"/>
<evidence type="ECO:0000313" key="2">
    <source>
        <dbReference type="Proteomes" id="UP000032047"/>
    </source>
</evidence>
<reference evidence="1 2" key="1">
    <citation type="submission" date="2015-01" db="EMBL/GenBank/DDBJ databases">
        <title>Genome sequence of Anoxybacillus ayderensis strain AB04.</title>
        <authorList>
            <person name="Belduz A.O."/>
            <person name="Canakci S."/>
            <person name="Chan K.-G."/>
            <person name="Kahar U.M."/>
            <person name="Yaakob A.S."/>
            <person name="Chan C.S."/>
            <person name="Goh K.M."/>
        </authorList>
    </citation>
    <scope>NUCLEOTIDE SEQUENCE [LARGE SCALE GENOMIC DNA]</scope>
    <source>
        <strain evidence="1 2">AB04</strain>
    </source>
</reference>
<proteinExistence type="predicted"/>
<dbReference type="RefSeq" id="WP_021095945.1">
    <property type="nucleotide sequence ID" value="NZ_ANOC01000076.1"/>
</dbReference>
<name>A0A0D0GWG3_9BACL</name>
<dbReference type="PATRIC" id="fig|265546.4.peg.2700"/>
<dbReference type="EMBL" id="JXTG01000024">
    <property type="protein sequence ID" value="KIP20121.1"/>
    <property type="molecule type" value="Genomic_DNA"/>
</dbReference>